<evidence type="ECO:0000256" key="2">
    <source>
        <dbReference type="ARBA" id="ARBA00023015"/>
    </source>
</evidence>
<dbReference type="InterPro" id="IPR010982">
    <property type="entry name" value="Lambda_DNA-bd_dom_sf"/>
</dbReference>
<dbReference type="InterPro" id="IPR046335">
    <property type="entry name" value="LacI/GalR-like_sensor"/>
</dbReference>
<dbReference type="eggNOG" id="COG1609">
    <property type="taxonomic scope" value="Bacteria"/>
</dbReference>
<evidence type="ECO:0000256" key="1">
    <source>
        <dbReference type="ARBA" id="ARBA00022491"/>
    </source>
</evidence>
<evidence type="ECO:0000313" key="7">
    <source>
        <dbReference type="Proteomes" id="UP000030643"/>
    </source>
</evidence>
<protein>
    <submittedName>
        <fullName evidence="6">LacI family transcriptional regulator</fullName>
    </submittedName>
</protein>
<keyword evidence="4" id="KW-0804">Transcription</keyword>
<dbReference type="InterPro" id="IPR000843">
    <property type="entry name" value="HTH_LacI"/>
</dbReference>
<dbReference type="STRING" id="1329250.WOSG25_090120"/>
<dbReference type="PROSITE" id="PS50932">
    <property type="entry name" value="HTH_LACI_2"/>
    <property type="match status" value="1"/>
</dbReference>
<organism evidence="6 7">
    <name type="scientific">Weissella oryzae (strain DSM 25784 / JCM 18191 / LMG 30913 / SG25)</name>
    <dbReference type="NCBI Taxonomy" id="1329250"/>
    <lineage>
        <taxon>Bacteria</taxon>
        <taxon>Bacillati</taxon>
        <taxon>Bacillota</taxon>
        <taxon>Bacilli</taxon>
        <taxon>Lactobacillales</taxon>
        <taxon>Lactobacillaceae</taxon>
        <taxon>Weissella</taxon>
    </lineage>
</organism>
<dbReference type="AlphaFoldDB" id="A0A069CU67"/>
<dbReference type="SMART" id="SM00354">
    <property type="entry name" value="HTH_LACI"/>
    <property type="match status" value="1"/>
</dbReference>
<reference evidence="7" key="1">
    <citation type="journal article" date="2014" name="Genome Announc.">
        <title>Draft genome sequence of Weissella oryzae SG25T, isolated from fermented rice grains.</title>
        <authorList>
            <person name="Tanizawa Y."/>
            <person name="Fujisawa T."/>
            <person name="Mochizuki T."/>
            <person name="Kaminuma E."/>
            <person name="Suzuki Y."/>
            <person name="Nakamura Y."/>
            <person name="Tohno M."/>
        </authorList>
    </citation>
    <scope>NUCLEOTIDE SEQUENCE [LARGE SCALE GENOMIC DNA]</scope>
    <source>
        <strain evidence="7">DSM 25784 / JCM 18191 / LMG 30913 / SG25</strain>
    </source>
</reference>
<dbReference type="SUPFAM" id="SSF53822">
    <property type="entry name" value="Periplasmic binding protein-like I"/>
    <property type="match status" value="1"/>
</dbReference>
<dbReference type="Gene3D" id="3.40.50.2300">
    <property type="match status" value="2"/>
</dbReference>
<dbReference type="CDD" id="cd01392">
    <property type="entry name" value="HTH_LacI"/>
    <property type="match status" value="1"/>
</dbReference>
<evidence type="ECO:0000259" key="5">
    <source>
        <dbReference type="PROSITE" id="PS50932"/>
    </source>
</evidence>
<keyword evidence="3" id="KW-0238">DNA-binding</keyword>
<dbReference type="Gene3D" id="1.10.260.40">
    <property type="entry name" value="lambda repressor-like DNA-binding domains"/>
    <property type="match status" value="1"/>
</dbReference>
<evidence type="ECO:0000256" key="4">
    <source>
        <dbReference type="ARBA" id="ARBA00023163"/>
    </source>
</evidence>
<dbReference type="Proteomes" id="UP000030643">
    <property type="component" value="Unassembled WGS sequence"/>
</dbReference>
<dbReference type="PANTHER" id="PTHR30146:SF148">
    <property type="entry name" value="HTH-TYPE TRANSCRIPTIONAL REPRESSOR PURR-RELATED"/>
    <property type="match status" value="1"/>
</dbReference>
<dbReference type="PANTHER" id="PTHR30146">
    <property type="entry name" value="LACI-RELATED TRANSCRIPTIONAL REPRESSOR"/>
    <property type="match status" value="1"/>
</dbReference>
<dbReference type="SUPFAM" id="SSF47413">
    <property type="entry name" value="lambda repressor-like DNA-binding domains"/>
    <property type="match status" value="1"/>
</dbReference>
<keyword evidence="7" id="KW-1185">Reference proteome</keyword>
<sequence>MKRYRCLYILNERDKFMIEKAKRPSIKDVAKLAGVSITTVSQILNHKSERFPRDTIERVIAAKNQLGYIPNKSAQKLRGTAKPLIGVLVPSLRNPFFADLMQSMEEHANNQVELIFQAAKDADFKANIENLVERGVNGLVIARTVERAEETFTFLKQHGVAVTVLDQANDTGMADVLTTDDYHGGQLVGEFLVNQGHQSVALIIPDIVTNNMQRRIDGFKNQWLAETRQLFEIKTVLSKHGGLAVSAKVAQLVSSGVTAAFTLNDELGIGLSRGLRNIGVKIPTDLSIIGYDNTDYSEFVNPALTTVTQPVWQLGQRALDMVTDRLKHPSMPYQAEELAVIRLVERESTQALTN</sequence>
<name>A0A069CU67_WEIOS</name>
<dbReference type="Pfam" id="PF13377">
    <property type="entry name" value="Peripla_BP_3"/>
    <property type="match status" value="1"/>
</dbReference>
<evidence type="ECO:0000256" key="3">
    <source>
        <dbReference type="ARBA" id="ARBA00023125"/>
    </source>
</evidence>
<accession>A0A069CU67</accession>
<keyword evidence="1" id="KW-0678">Repressor</keyword>
<dbReference type="EMBL" id="DF820492">
    <property type="protein sequence ID" value="GAK31315.1"/>
    <property type="molecule type" value="Genomic_DNA"/>
</dbReference>
<gene>
    <name evidence="6" type="ORF">WOSG25_090120</name>
</gene>
<feature type="domain" description="HTH lacI-type" evidence="5">
    <location>
        <begin position="24"/>
        <end position="79"/>
    </location>
</feature>
<dbReference type="PROSITE" id="PS00356">
    <property type="entry name" value="HTH_LACI_1"/>
    <property type="match status" value="1"/>
</dbReference>
<dbReference type="GO" id="GO:0003700">
    <property type="term" value="F:DNA-binding transcription factor activity"/>
    <property type="evidence" value="ECO:0007669"/>
    <property type="project" value="TreeGrafter"/>
</dbReference>
<dbReference type="GO" id="GO:0000976">
    <property type="term" value="F:transcription cis-regulatory region binding"/>
    <property type="evidence" value="ECO:0007669"/>
    <property type="project" value="TreeGrafter"/>
</dbReference>
<proteinExistence type="predicted"/>
<dbReference type="NCBIfam" id="NF047341">
    <property type="entry name" value="lactose_RbsR"/>
    <property type="match status" value="1"/>
</dbReference>
<keyword evidence="2" id="KW-0805">Transcription regulation</keyword>
<dbReference type="Pfam" id="PF00356">
    <property type="entry name" value="LacI"/>
    <property type="match status" value="1"/>
</dbReference>
<evidence type="ECO:0000313" key="6">
    <source>
        <dbReference type="EMBL" id="GAK31315.1"/>
    </source>
</evidence>
<dbReference type="InterPro" id="IPR028082">
    <property type="entry name" value="Peripla_BP_I"/>
</dbReference>
<dbReference type="PRINTS" id="PR00036">
    <property type="entry name" value="HTHLACI"/>
</dbReference>